<evidence type="ECO:0000313" key="9">
    <source>
        <dbReference type="Proteomes" id="UP001597233"/>
    </source>
</evidence>
<keyword evidence="4" id="KW-0067">ATP-binding</keyword>
<keyword evidence="2" id="KW-0548">Nucleotidyltransferase</keyword>
<dbReference type="PANTHER" id="PTHR39560:SF1">
    <property type="entry name" value="PROTEIN ADENYLYLTRANSFERASE FIC-RELATED"/>
    <property type="match status" value="1"/>
</dbReference>
<comment type="catalytic activity">
    <reaction evidence="7">
        <text>L-tyrosyl-[protein] + ATP = O-(5'-adenylyl)-L-tyrosyl-[protein] + diphosphate</text>
        <dbReference type="Rhea" id="RHEA:54288"/>
        <dbReference type="Rhea" id="RHEA-COMP:10136"/>
        <dbReference type="Rhea" id="RHEA-COMP:13846"/>
        <dbReference type="ChEBI" id="CHEBI:30616"/>
        <dbReference type="ChEBI" id="CHEBI:33019"/>
        <dbReference type="ChEBI" id="CHEBI:46858"/>
        <dbReference type="ChEBI" id="CHEBI:83624"/>
        <dbReference type="EC" id="2.7.7.108"/>
    </reaction>
</comment>
<dbReference type="PANTHER" id="PTHR39560">
    <property type="entry name" value="PROTEIN ADENYLYLTRANSFERASE FIC-RELATED"/>
    <property type="match status" value="1"/>
</dbReference>
<dbReference type="Proteomes" id="UP001597233">
    <property type="component" value="Unassembled WGS sequence"/>
</dbReference>
<keyword evidence="3" id="KW-0547">Nucleotide-binding</keyword>
<dbReference type="EC" id="2.7.7.108" evidence="5"/>
<protein>
    <recommendedName>
        <fullName evidence="5">protein adenylyltransferase</fullName>
        <ecNumber evidence="5">2.7.7.108</ecNumber>
    </recommendedName>
</protein>
<organism evidence="8 9">
    <name type="scientific">Paenibacillus wenxiniae</name>
    <dbReference type="NCBI Taxonomy" id="1636843"/>
    <lineage>
        <taxon>Bacteria</taxon>
        <taxon>Bacillati</taxon>
        <taxon>Bacillota</taxon>
        <taxon>Bacilli</taxon>
        <taxon>Bacillales</taxon>
        <taxon>Paenibacillaceae</taxon>
        <taxon>Paenibacillus</taxon>
    </lineage>
</organism>
<accession>A0ABW4RJ58</accession>
<name>A0ABW4RJ58_9BACL</name>
<evidence type="ECO:0000256" key="1">
    <source>
        <dbReference type="ARBA" id="ARBA00022679"/>
    </source>
</evidence>
<evidence type="ECO:0000256" key="6">
    <source>
        <dbReference type="ARBA" id="ARBA00047939"/>
    </source>
</evidence>
<evidence type="ECO:0000313" key="8">
    <source>
        <dbReference type="EMBL" id="MFD1886327.1"/>
    </source>
</evidence>
<comment type="catalytic activity">
    <reaction evidence="6">
        <text>L-threonyl-[protein] + ATP = 3-O-(5'-adenylyl)-L-threonyl-[protein] + diphosphate</text>
        <dbReference type="Rhea" id="RHEA:54292"/>
        <dbReference type="Rhea" id="RHEA-COMP:11060"/>
        <dbReference type="Rhea" id="RHEA-COMP:13847"/>
        <dbReference type="ChEBI" id="CHEBI:30013"/>
        <dbReference type="ChEBI" id="CHEBI:30616"/>
        <dbReference type="ChEBI" id="CHEBI:33019"/>
        <dbReference type="ChEBI" id="CHEBI:138113"/>
        <dbReference type="EC" id="2.7.7.108"/>
    </reaction>
</comment>
<dbReference type="EMBL" id="JBHUEH010000014">
    <property type="protein sequence ID" value="MFD1886327.1"/>
    <property type="molecule type" value="Genomic_DNA"/>
</dbReference>
<gene>
    <name evidence="8" type="ORF">ACFSC9_12415</name>
</gene>
<keyword evidence="9" id="KW-1185">Reference proteome</keyword>
<evidence type="ECO:0000256" key="2">
    <source>
        <dbReference type="ARBA" id="ARBA00022695"/>
    </source>
</evidence>
<dbReference type="SUPFAM" id="SSF140931">
    <property type="entry name" value="Fic-like"/>
    <property type="match status" value="1"/>
</dbReference>
<comment type="caution">
    <text evidence="8">The sequence shown here is derived from an EMBL/GenBank/DDBJ whole genome shotgun (WGS) entry which is preliminary data.</text>
</comment>
<sequence>MSKYNHQQSSYCYFGTDTLKNKHDIRDPEALEKFERILSTWRISQLREMPIVGDFDLKHLQHIHEYMFQDIYSFAGELRTESIAKEQFIFALPHIFALPQYIQSQANELFSQ</sequence>
<evidence type="ECO:0000256" key="5">
    <source>
        <dbReference type="ARBA" id="ARBA00034531"/>
    </source>
</evidence>
<proteinExistence type="predicted"/>
<dbReference type="InterPro" id="IPR036597">
    <property type="entry name" value="Fido-like_dom_sf"/>
</dbReference>
<evidence type="ECO:0000256" key="4">
    <source>
        <dbReference type="ARBA" id="ARBA00022840"/>
    </source>
</evidence>
<evidence type="ECO:0000256" key="7">
    <source>
        <dbReference type="ARBA" id="ARBA00048696"/>
    </source>
</evidence>
<dbReference type="Gene3D" id="1.10.3290.10">
    <property type="entry name" value="Fido-like domain"/>
    <property type="match status" value="1"/>
</dbReference>
<keyword evidence="1" id="KW-0808">Transferase</keyword>
<evidence type="ECO:0000256" key="3">
    <source>
        <dbReference type="ARBA" id="ARBA00022741"/>
    </source>
</evidence>
<reference evidence="9" key="1">
    <citation type="journal article" date="2019" name="Int. J. Syst. Evol. Microbiol.">
        <title>The Global Catalogue of Microorganisms (GCM) 10K type strain sequencing project: providing services to taxonomists for standard genome sequencing and annotation.</title>
        <authorList>
            <consortium name="The Broad Institute Genomics Platform"/>
            <consortium name="The Broad Institute Genome Sequencing Center for Infectious Disease"/>
            <person name="Wu L."/>
            <person name="Ma J."/>
        </authorList>
    </citation>
    <scope>NUCLEOTIDE SEQUENCE [LARGE SCALE GENOMIC DNA]</scope>
    <source>
        <strain evidence="9">CCUG 54950</strain>
    </source>
</reference>
<dbReference type="RefSeq" id="WP_347323334.1">
    <property type="nucleotide sequence ID" value="NZ_JBCGUH010000001.1"/>
</dbReference>